<keyword evidence="3" id="KW-1185">Reference proteome</keyword>
<feature type="compositionally biased region" description="Acidic residues" evidence="1">
    <location>
        <begin position="70"/>
        <end position="97"/>
    </location>
</feature>
<dbReference type="EMBL" id="CP001804">
    <property type="protein sequence ID" value="ACY17712.1"/>
    <property type="molecule type" value="Genomic_DNA"/>
</dbReference>
<dbReference type="HOGENOM" id="CLU_796377_0_0_7"/>
<proteinExistence type="predicted"/>
<feature type="region of interest" description="Disordered" evidence="1">
    <location>
        <begin position="70"/>
        <end position="100"/>
    </location>
</feature>
<dbReference type="Proteomes" id="UP000001880">
    <property type="component" value="Chromosome"/>
</dbReference>
<evidence type="ECO:0000313" key="3">
    <source>
        <dbReference type="Proteomes" id="UP000001880"/>
    </source>
</evidence>
<dbReference type="eggNOG" id="ENOG50324KN">
    <property type="taxonomic scope" value="Bacteria"/>
</dbReference>
<accession>D0LXF7</accession>
<protein>
    <submittedName>
        <fullName evidence="2">Uncharacterized protein</fullName>
    </submittedName>
</protein>
<reference evidence="2 3" key="1">
    <citation type="journal article" date="2010" name="Stand. Genomic Sci.">
        <title>Complete genome sequence of Haliangium ochraceum type strain (SMP-2).</title>
        <authorList>
            <consortium name="US DOE Joint Genome Institute (JGI-PGF)"/>
            <person name="Ivanova N."/>
            <person name="Daum C."/>
            <person name="Lang E."/>
            <person name="Abt B."/>
            <person name="Kopitz M."/>
            <person name="Saunders E."/>
            <person name="Lapidus A."/>
            <person name="Lucas S."/>
            <person name="Glavina Del Rio T."/>
            <person name="Nolan M."/>
            <person name="Tice H."/>
            <person name="Copeland A."/>
            <person name="Cheng J.F."/>
            <person name="Chen F."/>
            <person name="Bruce D."/>
            <person name="Goodwin L."/>
            <person name="Pitluck S."/>
            <person name="Mavromatis K."/>
            <person name="Pati A."/>
            <person name="Mikhailova N."/>
            <person name="Chen A."/>
            <person name="Palaniappan K."/>
            <person name="Land M."/>
            <person name="Hauser L."/>
            <person name="Chang Y.J."/>
            <person name="Jeffries C.D."/>
            <person name="Detter J.C."/>
            <person name="Brettin T."/>
            <person name="Rohde M."/>
            <person name="Goker M."/>
            <person name="Bristow J."/>
            <person name="Markowitz V."/>
            <person name="Eisen J.A."/>
            <person name="Hugenholtz P."/>
            <person name="Kyrpides N.C."/>
            <person name="Klenk H.P."/>
        </authorList>
    </citation>
    <scope>NUCLEOTIDE SEQUENCE [LARGE SCALE GENOMIC DNA]</scope>
    <source>
        <strain evidence="3">DSM 14365 / CIP 107738 / JCM 11303 / AJ 13395 / SMP-2</strain>
    </source>
</reference>
<sequence>MYRPMHHGRRAHRALDAADLGVPADPAIDVSGARVSTARVLAAAVLAAVLAPAALNATPAFAQSDDDAFAESVDDPASDDDQVSEDSDSPFEDSESNEGEKIFEVPFGEADREAERQRMTLPEGMFLVQGYLEINLSADAALQPVSLAPDVWYGLTDVISLGLLHSAVASSGFYGGVGSSLCLVGDSNGCAGVYRNVGLAGRYNLSETELSMAVEGGLFAGDIDPLLLGLKVGVVGRYRLDPVALLFQPSFSLGLTERDAGNGDVFNLPVGVMFELSPAIALALQTGLSLGLEDPAELWQVPLTLGGRYALGNGIWVDAAFSLPAVAGGGEATGFDLRTLTLGVGTAL</sequence>
<name>D0LXF7_HALO1</name>
<dbReference type="AlphaFoldDB" id="D0LXF7"/>
<evidence type="ECO:0000313" key="2">
    <source>
        <dbReference type="EMBL" id="ACY17712.1"/>
    </source>
</evidence>
<evidence type="ECO:0000256" key="1">
    <source>
        <dbReference type="SAM" id="MobiDB-lite"/>
    </source>
</evidence>
<dbReference type="RefSeq" id="WP_012830304.1">
    <property type="nucleotide sequence ID" value="NC_013440.1"/>
</dbReference>
<organism evidence="2 3">
    <name type="scientific">Haliangium ochraceum (strain DSM 14365 / JCM 11303 / SMP-2)</name>
    <dbReference type="NCBI Taxonomy" id="502025"/>
    <lineage>
        <taxon>Bacteria</taxon>
        <taxon>Pseudomonadati</taxon>
        <taxon>Myxococcota</taxon>
        <taxon>Polyangia</taxon>
        <taxon>Haliangiales</taxon>
        <taxon>Kofleriaceae</taxon>
        <taxon>Haliangium</taxon>
    </lineage>
</organism>
<dbReference type="KEGG" id="hoh:Hoch_5227"/>
<gene>
    <name evidence="2" type="ordered locus">Hoch_5227</name>
</gene>